<dbReference type="Proteomes" id="UP000199011">
    <property type="component" value="Unassembled WGS sequence"/>
</dbReference>
<dbReference type="Gene3D" id="3.40.50.150">
    <property type="entry name" value="Vaccinia Virus protein VP39"/>
    <property type="match status" value="1"/>
</dbReference>
<proteinExistence type="predicted"/>
<dbReference type="PANTHER" id="PTHR42912:SF80">
    <property type="entry name" value="METHYLTRANSFERASE DOMAIN-CONTAINING PROTEIN"/>
    <property type="match status" value="1"/>
</dbReference>
<dbReference type="EMBL" id="FOVO01000017">
    <property type="protein sequence ID" value="SFN71824.1"/>
    <property type="molecule type" value="Genomic_DNA"/>
</dbReference>
<organism evidence="2 3">
    <name type="scientific">Xenorhabdus japonica</name>
    <dbReference type="NCBI Taxonomy" id="53341"/>
    <lineage>
        <taxon>Bacteria</taxon>
        <taxon>Pseudomonadati</taxon>
        <taxon>Pseudomonadota</taxon>
        <taxon>Gammaproteobacteria</taxon>
        <taxon>Enterobacterales</taxon>
        <taxon>Morganellaceae</taxon>
        <taxon>Xenorhabdus</taxon>
    </lineage>
</organism>
<dbReference type="STRING" id="53341.SAMN05421579_11715"/>
<dbReference type="GO" id="GO:0032259">
    <property type="term" value="P:methylation"/>
    <property type="evidence" value="ECO:0007669"/>
    <property type="project" value="UniProtKB-KW"/>
</dbReference>
<dbReference type="InterPro" id="IPR041698">
    <property type="entry name" value="Methyltransf_25"/>
</dbReference>
<feature type="domain" description="Methyltransferase" evidence="1">
    <location>
        <begin position="63"/>
        <end position="156"/>
    </location>
</feature>
<name>A0A1I5BAT2_9GAMM</name>
<reference evidence="3" key="1">
    <citation type="submission" date="2016-10" db="EMBL/GenBank/DDBJ databases">
        <authorList>
            <person name="Varghese N."/>
            <person name="Submissions S."/>
        </authorList>
    </citation>
    <scope>NUCLEOTIDE SEQUENCE [LARGE SCALE GENOMIC DNA]</scope>
    <source>
        <strain evidence="3">DSM 16522</strain>
    </source>
</reference>
<dbReference type="Pfam" id="PF13649">
    <property type="entry name" value="Methyltransf_25"/>
    <property type="match status" value="1"/>
</dbReference>
<dbReference type="CDD" id="cd02440">
    <property type="entry name" value="AdoMet_MTases"/>
    <property type="match status" value="1"/>
</dbReference>
<keyword evidence="2" id="KW-0808">Transferase</keyword>
<dbReference type="AlphaFoldDB" id="A0A1I5BAT2"/>
<accession>A0A1I5BAT2</accession>
<sequence length="264" mass="30049">MRSTQSSDSSSAKEKQANLSKFDPATFDKYAELYERMISWPYRKELELPTLEKLLGDLSGLNVLDFGCGPGVISRWLNEQGAKCIVGHDISEGMLNYARRREEKEQHGIHYISKINENYNVYFDVVLAVYVMPCAANYEDLMAMSQTMARVLKPGGRLLTLPIHPDFNSDPEYYRPFGFRLIEEQPRTDGSSLRLHICQPPYDVDIQAYYWSRPTLKNTLQQVGFQTVNWKSLNVSANTLISNLSSYVQCPHAAILECIKGDAC</sequence>
<protein>
    <submittedName>
        <fullName evidence="2">Ubiquinone/menaquinone biosynthesis C-methylase UbiE</fullName>
    </submittedName>
</protein>
<dbReference type="PANTHER" id="PTHR42912">
    <property type="entry name" value="METHYLTRANSFERASE"/>
    <property type="match status" value="1"/>
</dbReference>
<evidence type="ECO:0000313" key="3">
    <source>
        <dbReference type="Proteomes" id="UP000199011"/>
    </source>
</evidence>
<dbReference type="SUPFAM" id="SSF53335">
    <property type="entry name" value="S-adenosyl-L-methionine-dependent methyltransferases"/>
    <property type="match status" value="1"/>
</dbReference>
<evidence type="ECO:0000313" key="2">
    <source>
        <dbReference type="EMBL" id="SFN71824.1"/>
    </source>
</evidence>
<dbReference type="GO" id="GO:0008168">
    <property type="term" value="F:methyltransferase activity"/>
    <property type="evidence" value="ECO:0007669"/>
    <property type="project" value="UniProtKB-KW"/>
</dbReference>
<keyword evidence="2" id="KW-0830">Ubiquinone</keyword>
<dbReference type="OrthoDB" id="9791837at2"/>
<dbReference type="InterPro" id="IPR029063">
    <property type="entry name" value="SAM-dependent_MTases_sf"/>
</dbReference>
<gene>
    <name evidence="2" type="ORF">SAMN05421579_11715</name>
</gene>
<evidence type="ECO:0000259" key="1">
    <source>
        <dbReference type="Pfam" id="PF13649"/>
    </source>
</evidence>
<keyword evidence="3" id="KW-1185">Reference proteome</keyword>
<dbReference type="InterPro" id="IPR050508">
    <property type="entry name" value="Methyltransf_Superfamily"/>
</dbReference>
<keyword evidence="2" id="KW-0489">Methyltransferase</keyword>